<dbReference type="AlphaFoldDB" id="A0A953L767"/>
<dbReference type="GO" id="GO:0008236">
    <property type="term" value="F:serine-type peptidase activity"/>
    <property type="evidence" value="ECO:0007669"/>
    <property type="project" value="InterPro"/>
</dbReference>
<dbReference type="Proteomes" id="UP000753961">
    <property type="component" value="Unassembled WGS sequence"/>
</dbReference>
<dbReference type="CDD" id="cd07561">
    <property type="entry name" value="Peptidase_S41_CPP_like"/>
    <property type="match status" value="1"/>
</dbReference>
<dbReference type="Gene3D" id="2.30.42.10">
    <property type="match status" value="1"/>
</dbReference>
<dbReference type="PANTHER" id="PTHR32060">
    <property type="entry name" value="TAIL-SPECIFIC PROTEASE"/>
    <property type="match status" value="1"/>
</dbReference>
<comment type="caution">
    <text evidence="2">The sequence shown here is derived from an EMBL/GenBank/DDBJ whole genome shotgun (WGS) entry which is preliminary data.</text>
</comment>
<reference evidence="2" key="1">
    <citation type="submission" date="2021-06" db="EMBL/GenBank/DDBJ databases">
        <title>44 bacteria genomes isolated from Dapeng, Shenzhen.</title>
        <authorList>
            <person name="Zheng W."/>
            <person name="Yu S."/>
            <person name="Huang Y."/>
        </authorList>
    </citation>
    <scope>NUCLEOTIDE SEQUENCE</scope>
    <source>
        <strain evidence="2">DP5N28-2</strain>
    </source>
</reference>
<keyword evidence="3" id="KW-1185">Reference proteome</keyword>
<dbReference type="Pfam" id="PF18294">
    <property type="entry name" value="Pept_S41_N"/>
    <property type="match status" value="1"/>
</dbReference>
<dbReference type="GO" id="GO:0004175">
    <property type="term" value="F:endopeptidase activity"/>
    <property type="evidence" value="ECO:0007669"/>
    <property type="project" value="TreeGrafter"/>
</dbReference>
<dbReference type="PROSITE" id="PS50106">
    <property type="entry name" value="PDZ"/>
    <property type="match status" value="1"/>
</dbReference>
<dbReference type="Gene3D" id="3.90.226.10">
    <property type="entry name" value="2-enoyl-CoA Hydratase, Chain A, domain 1"/>
    <property type="match status" value="1"/>
</dbReference>
<dbReference type="EMBL" id="JAHVHU010000008">
    <property type="protein sequence ID" value="MBY5958407.1"/>
    <property type="molecule type" value="Genomic_DNA"/>
</dbReference>
<proteinExistence type="predicted"/>
<feature type="domain" description="PDZ" evidence="1">
    <location>
        <begin position="93"/>
        <end position="159"/>
    </location>
</feature>
<dbReference type="PROSITE" id="PS00180">
    <property type="entry name" value="GLNA_1"/>
    <property type="match status" value="1"/>
</dbReference>
<protein>
    <recommendedName>
        <fullName evidence="1">PDZ domain-containing protein</fullName>
    </recommendedName>
</protein>
<dbReference type="RefSeq" id="WP_222579942.1">
    <property type="nucleotide sequence ID" value="NZ_JAHVHU010000008.1"/>
</dbReference>
<dbReference type="Pfam" id="PF17820">
    <property type="entry name" value="PDZ_6"/>
    <property type="match status" value="1"/>
</dbReference>
<dbReference type="SUPFAM" id="SSF52096">
    <property type="entry name" value="ClpP/crotonase"/>
    <property type="match status" value="1"/>
</dbReference>
<gene>
    <name evidence="2" type="ORF">KUV50_09710</name>
</gene>
<dbReference type="SMART" id="SM00245">
    <property type="entry name" value="TSPc"/>
    <property type="match status" value="1"/>
</dbReference>
<dbReference type="Pfam" id="PF03572">
    <property type="entry name" value="Peptidase_S41"/>
    <property type="match status" value="1"/>
</dbReference>
<name>A0A953L767_9BACT</name>
<dbReference type="InterPro" id="IPR036034">
    <property type="entry name" value="PDZ_sf"/>
</dbReference>
<evidence type="ECO:0000313" key="3">
    <source>
        <dbReference type="Proteomes" id="UP000753961"/>
    </source>
</evidence>
<dbReference type="GO" id="GO:0006508">
    <property type="term" value="P:proteolysis"/>
    <property type="evidence" value="ECO:0007669"/>
    <property type="project" value="InterPro"/>
</dbReference>
<dbReference type="InterPro" id="IPR029045">
    <property type="entry name" value="ClpP/crotonase-like_dom_sf"/>
</dbReference>
<dbReference type="InterPro" id="IPR041613">
    <property type="entry name" value="Pept_S41_N"/>
</dbReference>
<sequence>MTGCSREPILEPEEELTELPEDKETQIKDFVWNAMNSWYLYQEDQPLLNDARNDHIPDYAALLNAYSSPEAFFDGLLYKPNVKDKFSFIVDDYTALQNELQGISEDFGFDYQLVRFSSSNNDLIGYVRYVLPGTPAYEAGIRRGDLFGKVNGTQLTISNYQELLFNKKAYDLGLVKLNDGNFVQGNTVPMTAAIVHENPVFKSEILISNSGVTVGYLVLNGFNHLYHSELNQAFTKFRNNNVGELVLDLRYNPGGSVITAATLASMIFSDDPGKRFITFDYNSKHEELDNPLNFLNKVYKFNEDFEVTGTEPLTSLGLKRLFVLTSSATASASEAIINGLNPYMDVVVIGETTVGKNVGSRTLYDTPDSDYAAKPQGNQLHTYALQPLTTKIVNSAGFGEYENGFEPDIELSELDYIVDLKPLGSLDEPLLHAALEYLSPTRSSRQITKNFDGSSMKLVAERKSENPFYRSLTVDGVYKINPN</sequence>
<dbReference type="InterPro" id="IPR041489">
    <property type="entry name" value="PDZ_6"/>
</dbReference>
<dbReference type="SUPFAM" id="SSF50156">
    <property type="entry name" value="PDZ domain-like"/>
    <property type="match status" value="1"/>
</dbReference>
<dbReference type="InterPro" id="IPR027302">
    <property type="entry name" value="Gln_synth_N_conserv_site"/>
</dbReference>
<evidence type="ECO:0000313" key="2">
    <source>
        <dbReference type="EMBL" id="MBY5958407.1"/>
    </source>
</evidence>
<evidence type="ECO:0000259" key="1">
    <source>
        <dbReference type="PROSITE" id="PS50106"/>
    </source>
</evidence>
<dbReference type="InterPro" id="IPR005151">
    <property type="entry name" value="Tail-specific_protease"/>
</dbReference>
<dbReference type="PANTHER" id="PTHR32060:SF22">
    <property type="entry name" value="CARBOXYL-TERMINAL-PROCESSING PEPTIDASE 3, CHLOROPLASTIC"/>
    <property type="match status" value="1"/>
</dbReference>
<organism evidence="2 3">
    <name type="scientific">Membranihabitans marinus</name>
    <dbReference type="NCBI Taxonomy" id="1227546"/>
    <lineage>
        <taxon>Bacteria</taxon>
        <taxon>Pseudomonadati</taxon>
        <taxon>Bacteroidota</taxon>
        <taxon>Saprospiria</taxon>
        <taxon>Saprospirales</taxon>
        <taxon>Saprospiraceae</taxon>
        <taxon>Membranihabitans</taxon>
    </lineage>
</organism>
<dbReference type="Gene3D" id="3.30.750.170">
    <property type="match status" value="1"/>
</dbReference>
<dbReference type="InterPro" id="IPR001478">
    <property type="entry name" value="PDZ"/>
</dbReference>
<accession>A0A953L767</accession>